<dbReference type="RefSeq" id="XP_012866355.1">
    <property type="nucleotide sequence ID" value="XM_013010901.1"/>
</dbReference>
<proteinExistence type="predicted"/>
<evidence type="ECO:0000256" key="1">
    <source>
        <dbReference type="SAM" id="MobiDB-lite"/>
    </source>
</evidence>
<keyword evidence="2" id="KW-1185">Reference proteome</keyword>
<feature type="region of interest" description="Disordered" evidence="1">
    <location>
        <begin position="127"/>
        <end position="169"/>
    </location>
</feature>
<feature type="region of interest" description="Disordered" evidence="1">
    <location>
        <begin position="71"/>
        <end position="115"/>
    </location>
</feature>
<feature type="compositionally biased region" description="Polar residues" evidence="1">
    <location>
        <begin position="140"/>
        <end position="155"/>
    </location>
</feature>
<dbReference type="KEGG" id="dord:105981666"/>
<reference evidence="3" key="1">
    <citation type="submission" date="2025-08" db="UniProtKB">
        <authorList>
            <consortium name="RefSeq"/>
        </authorList>
    </citation>
    <scope>IDENTIFICATION</scope>
    <source>
        <tissue evidence="3">Kidney</tissue>
    </source>
</reference>
<dbReference type="Proteomes" id="UP000081671">
    <property type="component" value="Unplaced"/>
</dbReference>
<dbReference type="AlphaFoldDB" id="A0A1S3EQX1"/>
<gene>
    <name evidence="3" type="primary">LOC105981666</name>
</gene>
<name>A0A1S3EQX1_DIPOR</name>
<accession>A0A1S3EQX1</accession>
<protein>
    <submittedName>
        <fullName evidence="3">Uncharacterized protein LOC105981666</fullName>
    </submittedName>
</protein>
<feature type="region of interest" description="Disordered" evidence="1">
    <location>
        <begin position="34"/>
        <end position="57"/>
    </location>
</feature>
<evidence type="ECO:0000313" key="2">
    <source>
        <dbReference type="Proteomes" id="UP000081671"/>
    </source>
</evidence>
<dbReference type="GeneID" id="105981666"/>
<organism evidence="2 3">
    <name type="scientific">Dipodomys ordii</name>
    <name type="common">Ord's kangaroo rat</name>
    <dbReference type="NCBI Taxonomy" id="10020"/>
    <lineage>
        <taxon>Eukaryota</taxon>
        <taxon>Metazoa</taxon>
        <taxon>Chordata</taxon>
        <taxon>Craniata</taxon>
        <taxon>Vertebrata</taxon>
        <taxon>Euteleostomi</taxon>
        <taxon>Mammalia</taxon>
        <taxon>Eutheria</taxon>
        <taxon>Euarchontoglires</taxon>
        <taxon>Glires</taxon>
        <taxon>Rodentia</taxon>
        <taxon>Castorimorpha</taxon>
        <taxon>Heteromyidae</taxon>
        <taxon>Dipodomyinae</taxon>
        <taxon>Dipodomys</taxon>
    </lineage>
</organism>
<sequence>MRGERGGDGWFYTCTHVSEESKYSLKRDWATTEQGATGFTPNPWEYNGSTNRDTGTGGKLNFGTMEKQKKDCNSKKLFKPPGTKLLGAVPSRSWRRGGKWTHSAPEHGISKSIPKPHIRVSHHPAAARLPPLTHPKGRSLDSTKAPSLPVQQASEHGSAPRPPLGVGRRVRGLIAPGQSLAPFRFANFLKIVPGGGRRVQLSLRIG</sequence>
<evidence type="ECO:0000313" key="3">
    <source>
        <dbReference type="RefSeq" id="XP_012866355.1"/>
    </source>
</evidence>
<dbReference type="InParanoid" id="A0A1S3EQX1"/>